<dbReference type="EMBL" id="JAEHFW010000001">
    <property type="protein sequence ID" value="MBK0378233.1"/>
    <property type="molecule type" value="Genomic_DNA"/>
</dbReference>
<dbReference type="Pfam" id="PF03938">
    <property type="entry name" value="OmpH"/>
    <property type="match status" value="1"/>
</dbReference>
<comment type="caution">
    <text evidence="5">The sequence shown here is derived from an EMBL/GenBank/DDBJ whole genome shotgun (WGS) entry which is preliminary data.</text>
</comment>
<gene>
    <name evidence="5" type="ORF">I5M19_02885</name>
</gene>
<dbReference type="InterPro" id="IPR024930">
    <property type="entry name" value="Skp_dom_sf"/>
</dbReference>
<proteinExistence type="inferred from homology"/>
<dbReference type="SUPFAM" id="SSF111384">
    <property type="entry name" value="OmpH-like"/>
    <property type="match status" value="1"/>
</dbReference>
<dbReference type="InterPro" id="IPR005632">
    <property type="entry name" value="Chaperone_Skp"/>
</dbReference>
<evidence type="ECO:0000256" key="3">
    <source>
        <dbReference type="SAM" id="MobiDB-lite"/>
    </source>
</evidence>
<accession>A0A934UL75</accession>
<evidence type="ECO:0000256" key="1">
    <source>
        <dbReference type="ARBA" id="ARBA00009091"/>
    </source>
</evidence>
<keyword evidence="6" id="KW-1185">Reference proteome</keyword>
<protein>
    <submittedName>
        <fullName evidence="5">OmpH family outer membrane protein</fullName>
    </submittedName>
</protein>
<feature type="region of interest" description="Disordered" evidence="3">
    <location>
        <begin position="71"/>
        <end position="90"/>
    </location>
</feature>
<dbReference type="PANTHER" id="PTHR35089:SF1">
    <property type="entry name" value="CHAPERONE PROTEIN SKP"/>
    <property type="match status" value="1"/>
</dbReference>
<dbReference type="AlphaFoldDB" id="A0A934UL75"/>
<keyword evidence="2 4" id="KW-0732">Signal</keyword>
<evidence type="ECO:0000256" key="2">
    <source>
        <dbReference type="ARBA" id="ARBA00022729"/>
    </source>
</evidence>
<sequence length="170" mass="18997">MKKLFKVALFAAVMLFAGNFAQAQTKIGYINFDQLVSLMPEAKTLNTQLDAYKKTFIDELTSMNNELQTKSQEYQDKKASMTDAVRTSKENELQDLSKRFEDYKTQAQQKVEAKGNELTKPLIDKARGAIATVAKEKGYTYVLNSAQTDLIVSPPGDDMLEAVKAKLGLK</sequence>
<feature type="signal peptide" evidence="4">
    <location>
        <begin position="1"/>
        <end position="23"/>
    </location>
</feature>
<comment type="similarity">
    <text evidence="1">Belongs to the Skp family.</text>
</comment>
<dbReference type="RefSeq" id="WP_200063832.1">
    <property type="nucleotide sequence ID" value="NZ_JAEHFW010000001.1"/>
</dbReference>
<evidence type="ECO:0000313" key="5">
    <source>
        <dbReference type="EMBL" id="MBK0378233.1"/>
    </source>
</evidence>
<evidence type="ECO:0000256" key="4">
    <source>
        <dbReference type="SAM" id="SignalP"/>
    </source>
</evidence>
<dbReference type="GO" id="GO:0051082">
    <property type="term" value="F:unfolded protein binding"/>
    <property type="evidence" value="ECO:0007669"/>
    <property type="project" value="InterPro"/>
</dbReference>
<feature type="chain" id="PRO_5037703159" evidence="4">
    <location>
        <begin position="24"/>
        <end position="170"/>
    </location>
</feature>
<evidence type="ECO:0000313" key="6">
    <source>
        <dbReference type="Proteomes" id="UP000613193"/>
    </source>
</evidence>
<dbReference type="PANTHER" id="PTHR35089">
    <property type="entry name" value="CHAPERONE PROTEIN SKP"/>
    <property type="match status" value="1"/>
</dbReference>
<dbReference type="GO" id="GO:0050821">
    <property type="term" value="P:protein stabilization"/>
    <property type="evidence" value="ECO:0007669"/>
    <property type="project" value="TreeGrafter"/>
</dbReference>
<dbReference type="Gene3D" id="3.30.910.20">
    <property type="entry name" value="Skp domain"/>
    <property type="match status" value="1"/>
</dbReference>
<dbReference type="GO" id="GO:0005829">
    <property type="term" value="C:cytosol"/>
    <property type="evidence" value="ECO:0007669"/>
    <property type="project" value="TreeGrafter"/>
</dbReference>
<dbReference type="Proteomes" id="UP000613193">
    <property type="component" value="Unassembled WGS sequence"/>
</dbReference>
<dbReference type="SMART" id="SM00935">
    <property type="entry name" value="OmpH"/>
    <property type="match status" value="1"/>
</dbReference>
<organism evidence="5 6">
    <name type="scientific">Mucilaginibacter segetis</name>
    <dbReference type="NCBI Taxonomy" id="2793071"/>
    <lineage>
        <taxon>Bacteria</taxon>
        <taxon>Pseudomonadati</taxon>
        <taxon>Bacteroidota</taxon>
        <taxon>Sphingobacteriia</taxon>
        <taxon>Sphingobacteriales</taxon>
        <taxon>Sphingobacteriaceae</taxon>
        <taxon>Mucilaginibacter</taxon>
    </lineage>
</organism>
<name>A0A934UL75_9SPHI</name>
<feature type="compositionally biased region" description="Basic and acidic residues" evidence="3">
    <location>
        <begin position="73"/>
        <end position="90"/>
    </location>
</feature>
<reference evidence="5" key="1">
    <citation type="submission" date="2020-12" db="EMBL/GenBank/DDBJ databases">
        <title>Bacterial novel species Mucilaginibacter sp. SD-g isolated from soil.</title>
        <authorList>
            <person name="Jung H.-Y."/>
        </authorList>
    </citation>
    <scope>NUCLEOTIDE SEQUENCE</scope>
    <source>
        <strain evidence="5">SD-g</strain>
    </source>
</reference>